<dbReference type="HOGENOM" id="CLU_1447598_0_0_1"/>
<keyword evidence="1" id="KW-1133">Transmembrane helix</keyword>
<reference evidence="3" key="1">
    <citation type="submission" date="2012-06" db="EMBL/GenBank/DDBJ databases">
        <title>The genome sequence of Coniosporium apollinis CBS 100218.</title>
        <authorList>
            <consortium name="The Broad Institute Genome Sequencing Platform"/>
            <person name="Cuomo C."/>
            <person name="Gorbushina A."/>
            <person name="Noack S."/>
            <person name="Walker B."/>
            <person name="Young S.K."/>
            <person name="Zeng Q."/>
            <person name="Gargeya S."/>
            <person name="Fitzgerald M."/>
            <person name="Haas B."/>
            <person name="Abouelleil A."/>
            <person name="Alvarado L."/>
            <person name="Arachchi H.M."/>
            <person name="Berlin A.M."/>
            <person name="Chapman S.B."/>
            <person name="Goldberg J."/>
            <person name="Griggs A."/>
            <person name="Gujja S."/>
            <person name="Hansen M."/>
            <person name="Howarth C."/>
            <person name="Imamovic A."/>
            <person name="Larimer J."/>
            <person name="McCowan C."/>
            <person name="Montmayeur A."/>
            <person name="Murphy C."/>
            <person name="Neiman D."/>
            <person name="Pearson M."/>
            <person name="Priest M."/>
            <person name="Roberts A."/>
            <person name="Saif S."/>
            <person name="Shea T."/>
            <person name="Sisk P."/>
            <person name="Sykes S."/>
            <person name="Wortman J."/>
            <person name="Nusbaum C."/>
            <person name="Birren B."/>
        </authorList>
    </citation>
    <scope>NUCLEOTIDE SEQUENCE [LARGE SCALE GENOMIC DNA]</scope>
    <source>
        <strain evidence="3">CBS 100218</strain>
    </source>
</reference>
<dbReference type="GeneID" id="19900603"/>
<keyword evidence="1" id="KW-0812">Transmembrane</keyword>
<gene>
    <name evidence="2" type="ORF">W97_03292</name>
</gene>
<dbReference type="AlphaFoldDB" id="R7YQ93"/>
<dbReference type="InterPro" id="IPR033481">
    <property type="entry name" value="Dni1/Fig1"/>
</dbReference>
<proteinExistence type="predicted"/>
<evidence type="ECO:0000313" key="2">
    <source>
        <dbReference type="EMBL" id="EON64062.1"/>
    </source>
</evidence>
<dbReference type="GO" id="GO:0016020">
    <property type="term" value="C:membrane"/>
    <property type="evidence" value="ECO:0007669"/>
    <property type="project" value="InterPro"/>
</dbReference>
<feature type="transmembrane region" description="Helical" evidence="1">
    <location>
        <begin position="36"/>
        <end position="58"/>
    </location>
</feature>
<sequence>MALGAVNAFPDWHEEQDAYTGEELHIRRSPSRGLRLVAVLAAGGAALLMGVAVVWQLAASIATARVMKKAVLDGADAHIGVAATALAWLSTAVAGIVFFWLWRVNWVHDVCDLVLERGKGGVWGTSMGSGIKMRLGMRDPGMLKRSSVQDDGLEVEKEGDSDCDSSLLDFSTGLRHYLDINSTGDSA</sequence>
<dbReference type="RefSeq" id="XP_007779379.1">
    <property type="nucleotide sequence ID" value="XM_007781189.1"/>
</dbReference>
<evidence type="ECO:0000256" key="1">
    <source>
        <dbReference type="SAM" id="Phobius"/>
    </source>
</evidence>
<accession>R7YQ93</accession>
<keyword evidence="3" id="KW-1185">Reference proteome</keyword>
<evidence type="ECO:0000313" key="3">
    <source>
        <dbReference type="Proteomes" id="UP000016924"/>
    </source>
</evidence>
<name>R7YQ93_CONA1</name>
<dbReference type="OrthoDB" id="3550957at2759"/>
<dbReference type="Proteomes" id="UP000016924">
    <property type="component" value="Unassembled WGS sequence"/>
</dbReference>
<feature type="transmembrane region" description="Helical" evidence="1">
    <location>
        <begin position="78"/>
        <end position="102"/>
    </location>
</feature>
<organism evidence="2 3">
    <name type="scientific">Coniosporium apollinis (strain CBS 100218)</name>
    <name type="common">Rock-inhabiting black yeast</name>
    <dbReference type="NCBI Taxonomy" id="1168221"/>
    <lineage>
        <taxon>Eukaryota</taxon>
        <taxon>Fungi</taxon>
        <taxon>Dikarya</taxon>
        <taxon>Ascomycota</taxon>
        <taxon>Pezizomycotina</taxon>
        <taxon>Dothideomycetes</taxon>
        <taxon>Dothideomycetes incertae sedis</taxon>
        <taxon>Coniosporium</taxon>
    </lineage>
</organism>
<protein>
    <submittedName>
        <fullName evidence="2">Uncharacterized protein</fullName>
    </submittedName>
</protein>
<keyword evidence="1" id="KW-0472">Membrane</keyword>
<dbReference type="EMBL" id="JH767566">
    <property type="protein sequence ID" value="EON64062.1"/>
    <property type="molecule type" value="Genomic_DNA"/>
</dbReference>
<dbReference type="Pfam" id="PF12351">
    <property type="entry name" value="Fig1"/>
    <property type="match status" value="1"/>
</dbReference>